<organism evidence="3 4">
    <name type="scientific">Rhizopus azygosporus</name>
    <name type="common">Rhizopus microsporus var. azygosporus</name>
    <dbReference type="NCBI Taxonomy" id="86630"/>
    <lineage>
        <taxon>Eukaryota</taxon>
        <taxon>Fungi</taxon>
        <taxon>Fungi incertae sedis</taxon>
        <taxon>Mucoromycota</taxon>
        <taxon>Mucoromycotina</taxon>
        <taxon>Mucoromycetes</taxon>
        <taxon>Mucorales</taxon>
        <taxon>Mucorineae</taxon>
        <taxon>Rhizopodaceae</taxon>
        <taxon>Rhizopus</taxon>
    </lineage>
</organism>
<evidence type="ECO:0000313" key="4">
    <source>
        <dbReference type="Proteomes" id="UP000252139"/>
    </source>
</evidence>
<gene>
    <name evidence="3" type="ORF">CU097_009053</name>
</gene>
<dbReference type="AlphaFoldDB" id="A0A367JND4"/>
<accession>A0A367JND4</accession>
<dbReference type="OrthoDB" id="2231177at2759"/>
<dbReference type="CDD" id="cd00093">
    <property type="entry name" value="HTH_XRE"/>
    <property type="match status" value="1"/>
</dbReference>
<dbReference type="Proteomes" id="UP000252139">
    <property type="component" value="Unassembled WGS sequence"/>
</dbReference>
<evidence type="ECO:0000256" key="2">
    <source>
        <dbReference type="ARBA" id="ARBA00035107"/>
    </source>
</evidence>
<comment type="caution">
    <text evidence="3">The sequence shown here is derived from an EMBL/GenBank/DDBJ whole genome shotgun (WGS) entry which is preliminary data.</text>
</comment>
<dbReference type="Gene3D" id="1.10.260.40">
    <property type="entry name" value="lambda repressor-like DNA-binding domains"/>
    <property type="match status" value="1"/>
</dbReference>
<sequence length="123" mass="14067">MTRSLSQGLQNSLRSLLSESDMSFDEIAQRLYVSKSTVSRYCNSWGIARPDNLGGRPSILSKTSKALMKRMVLNGELKTAKQVHRHFVNLYPKLTYYTILNALKSMDFKTSSQRKHLFYARSA</sequence>
<name>A0A367JND4_RHIAZ</name>
<protein>
    <recommendedName>
        <fullName evidence="5">Transposase Tc1-like domain-containing protein</fullName>
    </recommendedName>
</protein>
<evidence type="ECO:0000313" key="3">
    <source>
        <dbReference type="EMBL" id="RCH91436.1"/>
    </source>
</evidence>
<comment type="function">
    <text evidence="2">Transcriptional coactivator that stimulates GCN4-dependent transcriptional activity by bridging the DNA-binding region of GCN4 and TBP (SPT15), thereby recruiting TBP to GCN4-bound promoters. Involved in induction of the ribosome quality control (RQC) pathway; a pathway that degrades nascent peptide chains during problematic translation. Required to prevent stalled ribosomes from frameshifting.</text>
</comment>
<dbReference type="InterPro" id="IPR010982">
    <property type="entry name" value="Lambda_DNA-bd_dom_sf"/>
</dbReference>
<dbReference type="EMBL" id="PJQL01000970">
    <property type="protein sequence ID" value="RCH91436.1"/>
    <property type="molecule type" value="Genomic_DNA"/>
</dbReference>
<comment type="similarity">
    <text evidence="1">Belongs to the MBF1 family.</text>
</comment>
<dbReference type="STRING" id="86630.A0A367JND4"/>
<dbReference type="InterPro" id="IPR001387">
    <property type="entry name" value="Cro/C1-type_HTH"/>
</dbReference>
<evidence type="ECO:0008006" key="5">
    <source>
        <dbReference type="Google" id="ProtNLM"/>
    </source>
</evidence>
<keyword evidence="4" id="KW-1185">Reference proteome</keyword>
<dbReference type="GO" id="GO:0003677">
    <property type="term" value="F:DNA binding"/>
    <property type="evidence" value="ECO:0007669"/>
    <property type="project" value="InterPro"/>
</dbReference>
<reference evidence="3 4" key="1">
    <citation type="journal article" date="2018" name="G3 (Bethesda)">
        <title>Phylogenetic and Phylogenomic Definition of Rhizopus Species.</title>
        <authorList>
            <person name="Gryganskyi A.P."/>
            <person name="Golan J."/>
            <person name="Dolatabadi S."/>
            <person name="Mondo S."/>
            <person name="Robb S."/>
            <person name="Idnurm A."/>
            <person name="Muszewska A."/>
            <person name="Steczkiewicz K."/>
            <person name="Masonjones S."/>
            <person name="Liao H.L."/>
            <person name="Gajdeczka M.T."/>
            <person name="Anike F."/>
            <person name="Vuek A."/>
            <person name="Anishchenko I.M."/>
            <person name="Voigt K."/>
            <person name="de Hoog G.S."/>
            <person name="Smith M.E."/>
            <person name="Heitman J."/>
            <person name="Vilgalys R."/>
            <person name="Stajich J.E."/>
        </authorList>
    </citation>
    <scope>NUCLEOTIDE SEQUENCE [LARGE SCALE GENOMIC DNA]</scope>
    <source>
        <strain evidence="3 4">CBS 357.93</strain>
    </source>
</reference>
<proteinExistence type="inferred from homology"/>
<evidence type="ECO:0000256" key="1">
    <source>
        <dbReference type="ARBA" id="ARBA00009802"/>
    </source>
</evidence>